<dbReference type="InterPro" id="IPR000847">
    <property type="entry name" value="LysR_HTH_N"/>
</dbReference>
<sequence length="319" mass="35593">MDLDQLRTFDRIVRDQSFTKAAAYLNITQATASMRIRALEQLLGVTLFVRGRTVTLTDQGMTFLPYARRIIGTAQEGREALRRVERGRVSIASLRTLVSPLITESLIRFQEHYPSVDVVVREGRQGQIAAMLHEREVEMGILCWPNIDPLVVDLEPLVIMRERVPLVVAADVAARLSSRPEIAEVLALVPRVIALRWWQADPETAAALVRLAKTSVELPTGPARRLAIKGEGLGFFVNSAIADDVKAGRLVEIAPVDFEPLHRDTAMVVRSLAALERPMLADFIREIALECAKMGEIIDDRLDKVVPRKPWPKPAIPHP</sequence>
<keyword evidence="3" id="KW-0238">DNA-binding</keyword>
<dbReference type="GO" id="GO:0003700">
    <property type="term" value="F:DNA-binding transcription factor activity"/>
    <property type="evidence" value="ECO:0007669"/>
    <property type="project" value="InterPro"/>
</dbReference>
<accession>A0A0F5FGL8</accession>
<dbReference type="InterPro" id="IPR005119">
    <property type="entry name" value="LysR_subst-bd"/>
</dbReference>
<dbReference type="CDD" id="cd05466">
    <property type="entry name" value="PBP2_LTTR_substrate"/>
    <property type="match status" value="1"/>
</dbReference>
<feature type="domain" description="HTH lysR-type" evidence="5">
    <location>
        <begin position="1"/>
        <end position="57"/>
    </location>
</feature>
<dbReference type="Pfam" id="PF03466">
    <property type="entry name" value="LysR_substrate"/>
    <property type="match status" value="1"/>
</dbReference>
<proteinExistence type="inferred from homology"/>
<evidence type="ECO:0000256" key="4">
    <source>
        <dbReference type="ARBA" id="ARBA00023163"/>
    </source>
</evidence>
<gene>
    <name evidence="6" type="ORF">VE26_15575</name>
</gene>
<dbReference type="PATRIC" id="fig|429727.3.peg.3190"/>
<dbReference type="GO" id="GO:0000976">
    <property type="term" value="F:transcription cis-regulatory region binding"/>
    <property type="evidence" value="ECO:0007669"/>
    <property type="project" value="TreeGrafter"/>
</dbReference>
<organism evidence="6 7">
    <name type="scientific">Devosia chinhatensis</name>
    <dbReference type="NCBI Taxonomy" id="429727"/>
    <lineage>
        <taxon>Bacteria</taxon>
        <taxon>Pseudomonadati</taxon>
        <taxon>Pseudomonadota</taxon>
        <taxon>Alphaproteobacteria</taxon>
        <taxon>Hyphomicrobiales</taxon>
        <taxon>Devosiaceae</taxon>
        <taxon>Devosia</taxon>
    </lineage>
</organism>
<evidence type="ECO:0000256" key="1">
    <source>
        <dbReference type="ARBA" id="ARBA00009437"/>
    </source>
</evidence>
<keyword evidence="4" id="KW-0804">Transcription</keyword>
<dbReference type="Pfam" id="PF00126">
    <property type="entry name" value="HTH_1"/>
    <property type="match status" value="1"/>
</dbReference>
<dbReference type="PANTHER" id="PTHR30126">
    <property type="entry name" value="HTH-TYPE TRANSCRIPTIONAL REGULATOR"/>
    <property type="match status" value="1"/>
</dbReference>
<dbReference type="SUPFAM" id="SSF46785">
    <property type="entry name" value="Winged helix' DNA-binding domain"/>
    <property type="match status" value="1"/>
</dbReference>
<evidence type="ECO:0000313" key="6">
    <source>
        <dbReference type="EMBL" id="KKB08006.1"/>
    </source>
</evidence>
<dbReference type="InterPro" id="IPR036388">
    <property type="entry name" value="WH-like_DNA-bd_sf"/>
</dbReference>
<dbReference type="EMBL" id="JZEY01000061">
    <property type="protein sequence ID" value="KKB08006.1"/>
    <property type="molecule type" value="Genomic_DNA"/>
</dbReference>
<reference evidence="6 7" key="1">
    <citation type="submission" date="2015-03" db="EMBL/GenBank/DDBJ databases">
        <authorList>
            <person name="Hassan Y."/>
            <person name="Lepp D."/>
            <person name="Li X.-Z."/>
            <person name="Zhou T."/>
        </authorList>
    </citation>
    <scope>NUCLEOTIDE SEQUENCE [LARGE SCALE GENOMIC DNA]</scope>
    <source>
        <strain evidence="6 7">IPL18</strain>
    </source>
</reference>
<dbReference type="RefSeq" id="WP_046106035.1">
    <property type="nucleotide sequence ID" value="NZ_JZEY01000061.1"/>
</dbReference>
<dbReference type="Gene3D" id="1.10.10.10">
    <property type="entry name" value="Winged helix-like DNA-binding domain superfamily/Winged helix DNA-binding domain"/>
    <property type="match status" value="1"/>
</dbReference>
<dbReference type="SUPFAM" id="SSF53850">
    <property type="entry name" value="Periplasmic binding protein-like II"/>
    <property type="match status" value="1"/>
</dbReference>
<keyword evidence="2" id="KW-0805">Transcription regulation</keyword>
<keyword evidence="7" id="KW-1185">Reference proteome</keyword>
<dbReference type="STRING" id="429727.VE26_15575"/>
<dbReference type="PROSITE" id="PS50931">
    <property type="entry name" value="HTH_LYSR"/>
    <property type="match status" value="1"/>
</dbReference>
<dbReference type="InterPro" id="IPR036390">
    <property type="entry name" value="WH_DNA-bd_sf"/>
</dbReference>
<dbReference type="Proteomes" id="UP000033649">
    <property type="component" value="Unassembled WGS sequence"/>
</dbReference>
<name>A0A0F5FGL8_9HYPH</name>
<evidence type="ECO:0000259" key="5">
    <source>
        <dbReference type="PROSITE" id="PS50931"/>
    </source>
</evidence>
<dbReference type="FunFam" id="1.10.10.10:FF:000001">
    <property type="entry name" value="LysR family transcriptional regulator"/>
    <property type="match status" value="1"/>
</dbReference>
<evidence type="ECO:0000256" key="3">
    <source>
        <dbReference type="ARBA" id="ARBA00023125"/>
    </source>
</evidence>
<dbReference type="Gene3D" id="3.40.190.10">
    <property type="entry name" value="Periplasmic binding protein-like II"/>
    <property type="match status" value="1"/>
</dbReference>
<dbReference type="AlphaFoldDB" id="A0A0F5FGL8"/>
<dbReference type="PANTHER" id="PTHR30126:SF39">
    <property type="entry name" value="HTH-TYPE TRANSCRIPTIONAL REGULATOR CYSL"/>
    <property type="match status" value="1"/>
</dbReference>
<dbReference type="OrthoDB" id="9786526at2"/>
<comment type="caution">
    <text evidence="6">The sequence shown here is derived from an EMBL/GenBank/DDBJ whole genome shotgun (WGS) entry which is preliminary data.</text>
</comment>
<comment type="similarity">
    <text evidence="1">Belongs to the LysR transcriptional regulatory family.</text>
</comment>
<evidence type="ECO:0000256" key="2">
    <source>
        <dbReference type="ARBA" id="ARBA00023015"/>
    </source>
</evidence>
<protein>
    <submittedName>
        <fullName evidence="6">LysR family transcriptional regulator</fullName>
    </submittedName>
</protein>
<evidence type="ECO:0000313" key="7">
    <source>
        <dbReference type="Proteomes" id="UP000033649"/>
    </source>
</evidence>
<dbReference type="PRINTS" id="PR00039">
    <property type="entry name" value="HTHLYSR"/>
</dbReference>